<dbReference type="InterPro" id="IPR002550">
    <property type="entry name" value="CNNM"/>
</dbReference>
<dbReference type="InterPro" id="IPR046342">
    <property type="entry name" value="CBS_dom_sf"/>
</dbReference>
<evidence type="ECO:0000256" key="4">
    <source>
        <dbReference type="ARBA" id="ARBA00022989"/>
    </source>
</evidence>
<dbReference type="PROSITE" id="PS51371">
    <property type="entry name" value="CBS"/>
    <property type="match status" value="1"/>
</dbReference>
<keyword evidence="12" id="KW-1185">Reference proteome</keyword>
<keyword evidence="5 7" id="KW-0472">Membrane</keyword>
<dbReference type="Gene3D" id="3.10.580.10">
    <property type="entry name" value="CBS-domain"/>
    <property type="match status" value="1"/>
</dbReference>
<feature type="domain" description="CNNM transmembrane" evidence="10">
    <location>
        <begin position="104"/>
        <end position="286"/>
    </location>
</feature>
<reference evidence="11 12" key="1">
    <citation type="submission" date="2021-02" db="EMBL/GenBank/DDBJ databases">
        <title>Variation within the Batrachochytrium salamandrivorans European outbreak.</title>
        <authorList>
            <person name="Kelly M."/>
            <person name="Pasmans F."/>
            <person name="Shea T.P."/>
            <person name="Munoz J.F."/>
            <person name="Carranza S."/>
            <person name="Cuomo C.A."/>
            <person name="Martel A."/>
        </authorList>
    </citation>
    <scope>NUCLEOTIDE SEQUENCE [LARGE SCALE GENOMIC DNA]</scope>
    <source>
        <strain evidence="11 12">AMFP18/2</strain>
    </source>
</reference>
<evidence type="ECO:0000256" key="2">
    <source>
        <dbReference type="ARBA" id="ARBA00022692"/>
    </source>
</evidence>
<evidence type="ECO:0000256" key="8">
    <source>
        <dbReference type="SAM" id="Phobius"/>
    </source>
</evidence>
<proteinExistence type="predicted"/>
<evidence type="ECO:0000313" key="12">
    <source>
        <dbReference type="Proteomes" id="UP001648503"/>
    </source>
</evidence>
<organism evidence="11 12">
    <name type="scientific">Batrachochytrium salamandrivorans</name>
    <dbReference type="NCBI Taxonomy" id="1357716"/>
    <lineage>
        <taxon>Eukaryota</taxon>
        <taxon>Fungi</taxon>
        <taxon>Fungi incertae sedis</taxon>
        <taxon>Chytridiomycota</taxon>
        <taxon>Chytridiomycota incertae sedis</taxon>
        <taxon>Chytridiomycetes</taxon>
        <taxon>Rhizophydiales</taxon>
        <taxon>Rhizophydiales incertae sedis</taxon>
        <taxon>Batrachochytrium</taxon>
    </lineage>
</organism>
<dbReference type="CDD" id="cd04590">
    <property type="entry name" value="CBS_pair_CorC_HlyC_assoc"/>
    <property type="match status" value="1"/>
</dbReference>
<evidence type="ECO:0000256" key="5">
    <source>
        <dbReference type="ARBA" id="ARBA00023136"/>
    </source>
</evidence>
<keyword evidence="6" id="KW-0129">CBS domain</keyword>
<evidence type="ECO:0000256" key="7">
    <source>
        <dbReference type="PROSITE-ProRule" id="PRU01193"/>
    </source>
</evidence>
<keyword evidence="4 7" id="KW-1133">Transmembrane helix</keyword>
<evidence type="ECO:0000256" key="1">
    <source>
        <dbReference type="ARBA" id="ARBA00004141"/>
    </source>
</evidence>
<dbReference type="InterPro" id="IPR045095">
    <property type="entry name" value="ACDP"/>
</dbReference>
<evidence type="ECO:0000313" key="11">
    <source>
        <dbReference type="EMBL" id="KAH6596058.1"/>
    </source>
</evidence>
<feature type="transmembrane region" description="Helical" evidence="8">
    <location>
        <begin position="108"/>
        <end position="135"/>
    </location>
</feature>
<feature type="transmembrane region" description="Helical" evidence="8">
    <location>
        <begin position="224"/>
        <end position="246"/>
    </location>
</feature>
<dbReference type="Pfam" id="PF01595">
    <property type="entry name" value="CNNM"/>
    <property type="match status" value="1"/>
</dbReference>
<evidence type="ECO:0008006" key="13">
    <source>
        <dbReference type="Google" id="ProtNLM"/>
    </source>
</evidence>
<protein>
    <recommendedName>
        <fullName evidence="13">CNNM transmembrane domain-containing protein</fullName>
    </recommendedName>
</protein>
<evidence type="ECO:0000259" key="10">
    <source>
        <dbReference type="PROSITE" id="PS51846"/>
    </source>
</evidence>
<keyword evidence="3" id="KW-0677">Repeat</keyword>
<dbReference type="InterPro" id="IPR000644">
    <property type="entry name" value="CBS_dom"/>
</dbReference>
<dbReference type="PANTHER" id="PTHR12064:SF97">
    <property type="entry name" value="METAL TRANSPORTER CNNM-5"/>
    <property type="match status" value="1"/>
</dbReference>
<feature type="domain" description="CBS" evidence="9">
    <location>
        <begin position="305"/>
        <end position="367"/>
    </location>
</feature>
<evidence type="ECO:0000256" key="6">
    <source>
        <dbReference type="PROSITE-ProRule" id="PRU00703"/>
    </source>
</evidence>
<gene>
    <name evidence="11" type="ORF">BASA50_005355</name>
</gene>
<keyword evidence="2 7" id="KW-0812">Transmembrane</keyword>
<dbReference type="PANTHER" id="PTHR12064">
    <property type="entry name" value="METAL TRANSPORTER CNNM"/>
    <property type="match status" value="1"/>
</dbReference>
<evidence type="ECO:0000259" key="9">
    <source>
        <dbReference type="PROSITE" id="PS51371"/>
    </source>
</evidence>
<comment type="subcellular location">
    <subcellularLocation>
        <location evidence="1">Membrane</location>
        <topology evidence="1">Multi-pass membrane protein</topology>
    </subcellularLocation>
</comment>
<dbReference type="PROSITE" id="PS51846">
    <property type="entry name" value="CNNM"/>
    <property type="match status" value="1"/>
</dbReference>
<dbReference type="Proteomes" id="UP001648503">
    <property type="component" value="Unassembled WGS sequence"/>
</dbReference>
<name>A0ABQ8FCS2_9FUNG</name>
<accession>A0ABQ8FCS2</accession>
<dbReference type="InterPro" id="IPR044751">
    <property type="entry name" value="Ion_transp-like_CBS"/>
</dbReference>
<evidence type="ECO:0000256" key="3">
    <source>
        <dbReference type="ARBA" id="ARBA00022737"/>
    </source>
</evidence>
<comment type="caution">
    <text evidence="11">The sequence shown here is derived from an EMBL/GenBank/DDBJ whole genome shotgun (WGS) entry which is preliminary data.</text>
</comment>
<sequence length="741" mass="81487">MLAAPAVRVLANPISYDSISSHVLQGPHQQQVLMSEPHSQQDRIIQHQSLQIQQLVEQLAQCHCQLDSRQCSGSRMVYADNVTEVADPLIVSGTHIRRHMEPIPPLQYWLTIVAIGVLVVVGGIVAGLTIGLMSLDETNLSILKISGTQLERAYVSRIEPIRKNSHLLLVTLLLTNTIVNETLPIMFDAIHLQGWQAVLSSTVLIVIFGEIIPQAVCARYGLQIGAFFAWPVRILIFIAWIVAYPISQLLDAVLGHRNGVVYRHAELKELVAMHGEDQAGPLTKDEVSVLRAVLDLRDKSVQNVMTKLSDVFMLPLSAKLDLETMQTITQAGHSRVPVYDTDNRHTVIGVVLVKQLIVFDPEQQIPVKSIRIRPLPRVLAHTPLFDMLHIFEAGGSHMALVVEQVCSNDGTCDNRCYSDPCNEETQPLLNTDQTDTENTNDEAHVNTPASSVPTVFRALGVVTLEDVIEEILGEEIIDETDVYVDMASKVKVAHALRDPSQFRHLLVSPRITGAELPLNRNESSVEQADQDAELATLLASPTMLRQWSSPRLRGTSGSDVLRSLVARRDMSQSSTIVPAEETHVHSPMLNLPPGVITLNAAPSGANEALVHRHHSRSSTQTPAIKGCIDTSSLAPITVSQKYAAMAASALASNKVKRKREKDLVPAQDLATMFAENTMLVYTPHHISASNSARYPHVQVDESPQRQEMGAEDEILGEELPSIMLDESTHGILEKCKEPPPS</sequence>
<dbReference type="EMBL" id="JAFCIX010000249">
    <property type="protein sequence ID" value="KAH6596058.1"/>
    <property type="molecule type" value="Genomic_DNA"/>
</dbReference>
<dbReference type="SUPFAM" id="SSF54631">
    <property type="entry name" value="CBS-domain pair"/>
    <property type="match status" value="1"/>
</dbReference>
<feature type="transmembrane region" description="Helical" evidence="8">
    <location>
        <begin position="193"/>
        <end position="212"/>
    </location>
</feature>